<organism evidence="1 2">
    <name type="scientific">Purpureocillium lilacinum</name>
    <name type="common">Paecilomyces lilacinus</name>
    <dbReference type="NCBI Taxonomy" id="33203"/>
    <lineage>
        <taxon>Eukaryota</taxon>
        <taxon>Fungi</taxon>
        <taxon>Dikarya</taxon>
        <taxon>Ascomycota</taxon>
        <taxon>Pezizomycotina</taxon>
        <taxon>Sordariomycetes</taxon>
        <taxon>Hypocreomycetidae</taxon>
        <taxon>Hypocreales</taxon>
        <taxon>Ophiocordycipitaceae</taxon>
        <taxon>Purpureocillium</taxon>
    </lineage>
</organism>
<comment type="caution">
    <text evidence="1">The sequence shown here is derived from an EMBL/GenBank/DDBJ whole genome shotgun (WGS) entry which is preliminary data.</text>
</comment>
<accession>A0ACC4DJZ3</accession>
<evidence type="ECO:0000313" key="2">
    <source>
        <dbReference type="Proteomes" id="UP001638806"/>
    </source>
</evidence>
<dbReference type="EMBL" id="JBGNUJ010000010">
    <property type="protein sequence ID" value="KAL3955655.1"/>
    <property type="molecule type" value="Genomic_DNA"/>
</dbReference>
<keyword evidence="2" id="KW-1185">Reference proteome</keyword>
<protein>
    <submittedName>
        <fullName evidence="1">Uncharacterized protein</fullName>
    </submittedName>
</protein>
<reference evidence="1" key="1">
    <citation type="submission" date="2024-12" db="EMBL/GenBank/DDBJ databases">
        <title>Comparative genomics and development of molecular markers within Purpureocillium lilacinum and among Purpureocillium species.</title>
        <authorList>
            <person name="Yeh Z.-Y."/>
            <person name="Ni N.-T."/>
            <person name="Lo P.-H."/>
            <person name="Mushyakhwo K."/>
            <person name="Lin C.-F."/>
            <person name="Nai Y.-S."/>
        </authorList>
    </citation>
    <scope>NUCLEOTIDE SEQUENCE</scope>
    <source>
        <strain evidence="1">NCHU-NPUST-175</strain>
    </source>
</reference>
<proteinExistence type="predicted"/>
<name>A0ACC4DJZ3_PURLI</name>
<gene>
    <name evidence="1" type="ORF">ACCO45_011218</name>
</gene>
<evidence type="ECO:0000313" key="1">
    <source>
        <dbReference type="EMBL" id="KAL3955655.1"/>
    </source>
</evidence>
<sequence length="507" mass="54369">MRAKKVLKPPWGRRQKRFVKRAILHPCLSFSVPRQEPSEPTMGNGASTARRRRHGAPPAGGGPAAAASQCDDKKPTSSPVTAPGVAYKVLLNDLARPRGVVTDAQGNLLVVEQGGKGVRRVVLDDGVGVDVCVKESAQLIDESSLNHGIALSGDGKTLFASSSTDVYAYSYDAAKGTAGTGKKVITGMDQGGHATRTLLIPKHNPNLLVVSRGSDGNIDTDTTNIGSARSQLRIFEVDKLLEGNAAVEYASGKVLGWGLRNSVGVAEDPTTGYIWSVENSIDNMKRGGDDIHNSNPGEELNFHGLPNDTSSDVYGKNYGYPACVAIYDSSNVKDYPGGAVTGKQMVGDQMPSNYTDDFCQKETVSPYVTFGSHLAPLDIEFQDDGSAAYIAMHGSWNRQPPNGYRLSRVSYSKGFPARPKDSQDAEERIMWNADNAECPGSCFRPVGLALGEGGRRLYMTSDATGELYAVTGFQACGYGGMRVQVFYRWGVSARTDETRIEYCDGAV</sequence>
<dbReference type="Proteomes" id="UP001638806">
    <property type="component" value="Unassembled WGS sequence"/>
</dbReference>